<protein>
    <submittedName>
        <fullName evidence="3">Uncharacterized protein</fullName>
    </submittedName>
</protein>
<feature type="compositionally biased region" description="Low complexity" evidence="2">
    <location>
        <begin position="17"/>
        <end position="32"/>
    </location>
</feature>
<proteinExistence type="predicted"/>
<keyword evidence="5" id="KW-1185">Reference proteome</keyword>
<dbReference type="EMBL" id="CAMXCT010001917">
    <property type="protein sequence ID" value="CAI3994175.1"/>
    <property type="molecule type" value="Genomic_DNA"/>
</dbReference>
<name>A0A9P1G187_9DINO</name>
<sequence>MATKVVKASQAELSAWQVQPSRSQSRSKSPRVNQTSQSPRGRKSKGKGKGKHKHKDAGLNVPSTEAQHSSSYSSSPFAPLATTMPQRPSMEGMAQNLMPATPPVANSNNLELLAQKRECVAALRVAYPDVSSAPQETQELIEKMDKDIERLEKENSKFVTKNLHAATTTLGKAQKTLTEALESKKVHRTRWIKHITEAVTTWQAQLQEYQKQQATFHAAATKARADIETARKEIQALSVKASQATLAAMPPITAVTAEQEEGTTDADTEEEKLQGQLQSVMQHCAAVLNAETTLAVSDAEAEDLPMGEDERDKKRPRSMQPFGVPASGGAPLGAKGT</sequence>
<evidence type="ECO:0000256" key="2">
    <source>
        <dbReference type="SAM" id="MobiDB-lite"/>
    </source>
</evidence>
<reference evidence="3" key="1">
    <citation type="submission" date="2022-10" db="EMBL/GenBank/DDBJ databases">
        <authorList>
            <person name="Chen Y."/>
            <person name="Dougan E. K."/>
            <person name="Chan C."/>
            <person name="Rhodes N."/>
            <person name="Thang M."/>
        </authorList>
    </citation>
    <scope>NUCLEOTIDE SEQUENCE</scope>
</reference>
<evidence type="ECO:0000313" key="5">
    <source>
        <dbReference type="Proteomes" id="UP001152797"/>
    </source>
</evidence>
<feature type="coiled-coil region" evidence="1">
    <location>
        <begin position="134"/>
        <end position="161"/>
    </location>
</feature>
<feature type="compositionally biased region" description="Basic residues" evidence="2">
    <location>
        <begin position="40"/>
        <end position="55"/>
    </location>
</feature>
<evidence type="ECO:0000313" key="3">
    <source>
        <dbReference type="EMBL" id="CAI3994175.1"/>
    </source>
</evidence>
<organism evidence="3">
    <name type="scientific">Cladocopium goreaui</name>
    <dbReference type="NCBI Taxonomy" id="2562237"/>
    <lineage>
        <taxon>Eukaryota</taxon>
        <taxon>Sar</taxon>
        <taxon>Alveolata</taxon>
        <taxon>Dinophyceae</taxon>
        <taxon>Suessiales</taxon>
        <taxon>Symbiodiniaceae</taxon>
        <taxon>Cladocopium</taxon>
    </lineage>
</organism>
<accession>A0A9P1G187</accession>
<feature type="region of interest" description="Disordered" evidence="2">
    <location>
        <begin position="1"/>
        <end position="85"/>
    </location>
</feature>
<dbReference type="EMBL" id="CAMXCT020001917">
    <property type="protein sequence ID" value="CAL1147550.1"/>
    <property type="molecule type" value="Genomic_DNA"/>
</dbReference>
<dbReference type="Proteomes" id="UP001152797">
    <property type="component" value="Unassembled WGS sequence"/>
</dbReference>
<reference evidence="4" key="2">
    <citation type="submission" date="2024-04" db="EMBL/GenBank/DDBJ databases">
        <authorList>
            <person name="Chen Y."/>
            <person name="Shah S."/>
            <person name="Dougan E. K."/>
            <person name="Thang M."/>
            <person name="Chan C."/>
        </authorList>
    </citation>
    <scope>NUCLEOTIDE SEQUENCE [LARGE SCALE GENOMIC DNA]</scope>
</reference>
<evidence type="ECO:0000313" key="4">
    <source>
        <dbReference type="EMBL" id="CAL1147550.1"/>
    </source>
</evidence>
<comment type="caution">
    <text evidence="3">The sequence shown here is derived from an EMBL/GenBank/DDBJ whole genome shotgun (WGS) entry which is preliminary data.</text>
</comment>
<keyword evidence="1" id="KW-0175">Coiled coil</keyword>
<dbReference type="AlphaFoldDB" id="A0A9P1G187"/>
<feature type="coiled-coil region" evidence="1">
    <location>
        <begin position="192"/>
        <end position="247"/>
    </location>
</feature>
<evidence type="ECO:0000256" key="1">
    <source>
        <dbReference type="SAM" id="Coils"/>
    </source>
</evidence>
<feature type="region of interest" description="Disordered" evidence="2">
    <location>
        <begin position="295"/>
        <end position="337"/>
    </location>
</feature>
<dbReference type="EMBL" id="CAMXCT030001917">
    <property type="protein sequence ID" value="CAL4781487.1"/>
    <property type="molecule type" value="Genomic_DNA"/>
</dbReference>
<gene>
    <name evidence="3" type="ORF">C1SCF055_LOCUS20844</name>
</gene>